<dbReference type="Proteomes" id="UP000694844">
    <property type="component" value="Chromosome 3"/>
</dbReference>
<feature type="signal peptide" evidence="2">
    <location>
        <begin position="1"/>
        <end position="18"/>
    </location>
</feature>
<keyword evidence="2" id="KW-0732">Signal</keyword>
<evidence type="ECO:0000313" key="3">
    <source>
        <dbReference type="Proteomes" id="UP000694844"/>
    </source>
</evidence>
<feature type="region of interest" description="Disordered" evidence="1">
    <location>
        <begin position="128"/>
        <end position="149"/>
    </location>
</feature>
<evidence type="ECO:0000313" key="4">
    <source>
        <dbReference type="RefSeq" id="XP_022320834.1"/>
    </source>
</evidence>
<accession>A0A8B8D010</accession>
<sequence length="228" mass="24556">MKGALCILAVFYVSYINCQSLSHMPDQNNFSSGKNGHRTHSNLGLGPTFSVKDIISRTSKVLSANNKSKSNGAHSQDHITSYSPQFSGALGQSVRQKLEQVPAASFLGAKLIAKEVTSPPVGISRIVQETSSSTNVEPAPNNANSGRQSGNVKAIQVGDLSPTVALAPSKPARSSQNSNYNSKVKEVLQWSQQSNPQNPLQCNRQFLQRPILLCTHQGNAQLIPKQHL</sequence>
<dbReference type="RefSeq" id="XP_022320834.1">
    <property type="nucleotide sequence ID" value="XM_022465126.1"/>
</dbReference>
<name>A0A8B8D010_CRAVI</name>
<feature type="chain" id="PRO_5034164921" evidence="2">
    <location>
        <begin position="19"/>
        <end position="228"/>
    </location>
</feature>
<reference evidence="4" key="1">
    <citation type="submission" date="2025-08" db="UniProtKB">
        <authorList>
            <consortium name="RefSeq"/>
        </authorList>
    </citation>
    <scope>IDENTIFICATION</scope>
    <source>
        <tissue evidence="4">Whole sample</tissue>
    </source>
</reference>
<evidence type="ECO:0000256" key="2">
    <source>
        <dbReference type="SAM" id="SignalP"/>
    </source>
</evidence>
<organism evidence="3 4">
    <name type="scientific">Crassostrea virginica</name>
    <name type="common">Eastern oyster</name>
    <dbReference type="NCBI Taxonomy" id="6565"/>
    <lineage>
        <taxon>Eukaryota</taxon>
        <taxon>Metazoa</taxon>
        <taxon>Spiralia</taxon>
        <taxon>Lophotrochozoa</taxon>
        <taxon>Mollusca</taxon>
        <taxon>Bivalvia</taxon>
        <taxon>Autobranchia</taxon>
        <taxon>Pteriomorphia</taxon>
        <taxon>Ostreida</taxon>
        <taxon>Ostreoidea</taxon>
        <taxon>Ostreidae</taxon>
        <taxon>Crassostrea</taxon>
    </lineage>
</organism>
<keyword evidence="3" id="KW-1185">Reference proteome</keyword>
<dbReference type="OrthoDB" id="10575273at2759"/>
<evidence type="ECO:0000256" key="1">
    <source>
        <dbReference type="SAM" id="MobiDB-lite"/>
    </source>
</evidence>
<protein>
    <submittedName>
        <fullName evidence="4">Uncharacterized protein LOC111123041 isoform X1</fullName>
    </submittedName>
</protein>
<dbReference type="KEGG" id="cvn:111123041"/>
<dbReference type="GeneID" id="111123041"/>
<gene>
    <name evidence="4" type="primary">LOC111123041</name>
</gene>
<proteinExistence type="predicted"/>
<dbReference type="AlphaFoldDB" id="A0A8B8D010"/>